<feature type="region of interest" description="Disordered" evidence="4">
    <location>
        <begin position="432"/>
        <end position="455"/>
    </location>
</feature>
<dbReference type="GO" id="GO:0005853">
    <property type="term" value="C:eukaryotic translation elongation factor 1 complex"/>
    <property type="evidence" value="ECO:0007669"/>
    <property type="project" value="InterPro"/>
</dbReference>
<evidence type="ECO:0000256" key="3">
    <source>
        <dbReference type="ARBA" id="ARBA00022917"/>
    </source>
</evidence>
<dbReference type="GO" id="GO:0005085">
    <property type="term" value="F:guanyl-nucleotide exchange factor activity"/>
    <property type="evidence" value="ECO:0007669"/>
    <property type="project" value="TreeGrafter"/>
</dbReference>
<dbReference type="FunFam" id="3.30.70.60:FF:000001">
    <property type="entry name" value="Elongation factor 1-beta 1 like"/>
    <property type="match status" value="1"/>
</dbReference>
<feature type="region of interest" description="Disordered" evidence="4">
    <location>
        <begin position="31"/>
        <end position="119"/>
    </location>
</feature>
<dbReference type="InterPro" id="IPR014717">
    <property type="entry name" value="Transl_elong_EF1B/ribsomal_bS6"/>
</dbReference>
<accession>K1Q1K8</accession>
<dbReference type="CDD" id="cd00292">
    <property type="entry name" value="EF1B"/>
    <property type="match status" value="1"/>
</dbReference>
<comment type="similarity">
    <text evidence="1">Belongs to the EF-1-beta/EF-1-delta family.</text>
</comment>
<feature type="domain" description="Translation elongation factor EF1B beta/delta subunit guanine nucleotide exchange" evidence="5">
    <location>
        <begin position="143"/>
        <end position="221"/>
    </location>
</feature>
<dbReference type="InterPro" id="IPR014038">
    <property type="entry name" value="EF1B_bsu/dsu_GNE"/>
</dbReference>
<reference evidence="6" key="1">
    <citation type="journal article" date="2012" name="Nature">
        <title>The oyster genome reveals stress adaptation and complexity of shell formation.</title>
        <authorList>
            <person name="Zhang G."/>
            <person name="Fang X."/>
            <person name="Guo X."/>
            <person name="Li L."/>
            <person name="Luo R."/>
            <person name="Xu F."/>
            <person name="Yang P."/>
            <person name="Zhang L."/>
            <person name="Wang X."/>
            <person name="Qi H."/>
            <person name="Xiong Z."/>
            <person name="Que H."/>
            <person name="Xie Y."/>
            <person name="Holland P.W."/>
            <person name="Paps J."/>
            <person name="Zhu Y."/>
            <person name="Wu F."/>
            <person name="Chen Y."/>
            <person name="Wang J."/>
            <person name="Peng C."/>
            <person name="Meng J."/>
            <person name="Yang L."/>
            <person name="Liu J."/>
            <person name="Wen B."/>
            <person name="Zhang N."/>
            <person name="Huang Z."/>
            <person name="Zhu Q."/>
            <person name="Feng Y."/>
            <person name="Mount A."/>
            <person name="Hedgecock D."/>
            <person name="Xu Z."/>
            <person name="Liu Y."/>
            <person name="Domazet-Loso T."/>
            <person name="Du Y."/>
            <person name="Sun X."/>
            <person name="Zhang S."/>
            <person name="Liu B."/>
            <person name="Cheng P."/>
            <person name="Jiang X."/>
            <person name="Li J."/>
            <person name="Fan D."/>
            <person name="Wang W."/>
            <person name="Fu W."/>
            <person name="Wang T."/>
            <person name="Wang B."/>
            <person name="Zhang J."/>
            <person name="Peng Z."/>
            <person name="Li Y."/>
            <person name="Li N."/>
            <person name="Wang J."/>
            <person name="Chen M."/>
            <person name="He Y."/>
            <person name="Tan F."/>
            <person name="Song X."/>
            <person name="Zheng Q."/>
            <person name="Huang R."/>
            <person name="Yang H."/>
            <person name="Du X."/>
            <person name="Chen L."/>
            <person name="Yang M."/>
            <person name="Gaffney P.M."/>
            <person name="Wang S."/>
            <person name="Luo L."/>
            <person name="She Z."/>
            <person name="Ming Y."/>
            <person name="Huang W."/>
            <person name="Zhang S."/>
            <person name="Huang B."/>
            <person name="Zhang Y."/>
            <person name="Qu T."/>
            <person name="Ni P."/>
            <person name="Miao G."/>
            <person name="Wang J."/>
            <person name="Wang Q."/>
            <person name="Steinberg C.E."/>
            <person name="Wang H."/>
            <person name="Li N."/>
            <person name="Qian L."/>
            <person name="Zhang G."/>
            <person name="Li Y."/>
            <person name="Yang H."/>
            <person name="Liu X."/>
            <person name="Wang J."/>
            <person name="Yin Y."/>
            <person name="Wang J."/>
        </authorList>
    </citation>
    <scope>NUCLEOTIDE SEQUENCE [LARGE SCALE GENOMIC DNA]</scope>
    <source>
        <strain evidence="6">05x7-T-G4-1.051#20</strain>
    </source>
</reference>
<proteinExistence type="inferred from homology"/>
<evidence type="ECO:0000313" key="6">
    <source>
        <dbReference type="EMBL" id="EKC22700.1"/>
    </source>
</evidence>
<dbReference type="SUPFAM" id="SSF54984">
    <property type="entry name" value="eEF-1beta-like"/>
    <property type="match status" value="1"/>
</dbReference>
<dbReference type="EMBL" id="JH818165">
    <property type="protein sequence ID" value="EKC22700.1"/>
    <property type="molecule type" value="Genomic_DNA"/>
</dbReference>
<dbReference type="Pfam" id="PF10587">
    <property type="entry name" value="EF-1_beta_acid"/>
    <property type="match status" value="1"/>
</dbReference>
<dbReference type="SMART" id="SM00888">
    <property type="entry name" value="EF1_GNE"/>
    <property type="match status" value="1"/>
</dbReference>
<keyword evidence="3" id="KW-0648">Protein biosynthesis</keyword>
<protein>
    <submittedName>
        <fullName evidence="6">Elongation factor 1-beta</fullName>
    </submittedName>
</protein>
<dbReference type="InterPro" id="IPR049720">
    <property type="entry name" value="EF1B_bsu/dsu"/>
</dbReference>
<keyword evidence="2 6" id="KW-0251">Elongation factor</keyword>
<dbReference type="InParanoid" id="K1Q1K8"/>
<dbReference type="HOGENOM" id="CLU_450753_0_0_1"/>
<dbReference type="AlphaFoldDB" id="K1Q1K8"/>
<feature type="region of interest" description="Disordered" evidence="4">
    <location>
        <begin position="348"/>
        <end position="411"/>
    </location>
</feature>
<dbReference type="GO" id="GO:0003746">
    <property type="term" value="F:translation elongation factor activity"/>
    <property type="evidence" value="ECO:0007669"/>
    <property type="project" value="UniProtKB-KW"/>
</dbReference>
<gene>
    <name evidence="6" type="ORF">CGI_10001659</name>
</gene>
<evidence type="ECO:0000256" key="4">
    <source>
        <dbReference type="SAM" id="MobiDB-lite"/>
    </source>
</evidence>
<evidence type="ECO:0000256" key="1">
    <source>
        <dbReference type="ARBA" id="ARBA00007411"/>
    </source>
</evidence>
<dbReference type="InterPro" id="IPR018940">
    <property type="entry name" value="EF-1_beta_acid_region_euk"/>
</dbReference>
<dbReference type="InterPro" id="IPR036219">
    <property type="entry name" value="eEF-1beta-like_sf"/>
</dbReference>
<feature type="compositionally biased region" description="Basic and acidic residues" evidence="4">
    <location>
        <begin position="95"/>
        <end position="105"/>
    </location>
</feature>
<organism evidence="6">
    <name type="scientific">Magallana gigas</name>
    <name type="common">Pacific oyster</name>
    <name type="synonym">Crassostrea gigas</name>
    <dbReference type="NCBI Taxonomy" id="29159"/>
    <lineage>
        <taxon>Eukaryota</taxon>
        <taxon>Metazoa</taxon>
        <taxon>Spiralia</taxon>
        <taxon>Lophotrochozoa</taxon>
        <taxon>Mollusca</taxon>
        <taxon>Bivalvia</taxon>
        <taxon>Autobranchia</taxon>
        <taxon>Pteriomorphia</taxon>
        <taxon>Ostreida</taxon>
        <taxon>Ostreoidea</taxon>
        <taxon>Ostreidae</taxon>
        <taxon>Magallana</taxon>
    </lineage>
</organism>
<name>K1Q1K8_MAGGI</name>
<sequence>MANPMMQDSVWTKQQKYEEAEALYQQVLAGTAPKGAPKGAGGGKGAKDNKGGKSGGSTIKNEIAEARQQIQKVLNSGGSGGAPADNSQVMNRVSSLEKENRDLKKGRSPNESMAVDEEAEKIRQERLAAYEAKKSKKPALIAKSSLLLDVKPWDDETDMKKMEQEVRKITADGLLWGQAKLVPIGYGIKKLQINCVIEDDKISTDFLEEEITAIEDLVKRPRMDTLSGPSGVSLKRLNIKNNLADLYLKKQLDQYKREKTFSISHIDRDRFDTRDFLKQVQKIESDDNHAAVTYLGREPNPGYKERLSKIKGSIESLPTAESSTPAPVTTPALAKTIVDNVIKEEPSQPSCGPFVSIKPSTVPTTQRKPEAPSKNPTMPEIKISCPSPAGKEVQNESKPVQRPGTLPLLGTTLTNRRGSVYLQIAAVLSSPDDASVSSDDLESDEEETPKKSKTISSRRKSFMAWITEKKKVFPALKQAGKTSEAEIRRQSFFSWVESREREKERARQLALEEVDEFDDFSENLDTKIQPRVSSLKRSESLNINPFKAKARQLMTSFRFIRKEPLDVRLKKFYAKLEEVKRRDAMALRVLSRNGCRSVQDIRSPHV</sequence>
<dbReference type="Gene3D" id="3.30.70.60">
    <property type="match status" value="1"/>
</dbReference>
<dbReference type="PANTHER" id="PTHR11595">
    <property type="entry name" value="EF-HAND AND COILED-COIL DOMAIN-CONTAINING FAMILY MEMBER"/>
    <property type="match status" value="1"/>
</dbReference>
<feature type="compositionally biased region" description="Polar residues" evidence="4">
    <location>
        <begin position="85"/>
        <end position="94"/>
    </location>
</feature>
<dbReference type="PANTHER" id="PTHR11595:SF26">
    <property type="entry name" value="ELONGATION FACTOR 1-DELTA"/>
    <property type="match status" value="1"/>
</dbReference>
<dbReference type="Pfam" id="PF00736">
    <property type="entry name" value="EF1_GNE"/>
    <property type="match status" value="1"/>
</dbReference>
<dbReference type="GO" id="GO:0005829">
    <property type="term" value="C:cytosol"/>
    <property type="evidence" value="ECO:0007669"/>
    <property type="project" value="TreeGrafter"/>
</dbReference>
<evidence type="ECO:0000256" key="2">
    <source>
        <dbReference type="ARBA" id="ARBA00022768"/>
    </source>
</evidence>
<evidence type="ECO:0000259" key="5">
    <source>
        <dbReference type="SMART" id="SM00888"/>
    </source>
</evidence>